<protein>
    <submittedName>
        <fullName evidence="1">Uncharacterized protein</fullName>
    </submittedName>
</protein>
<sequence length="83" mass="8768">MIDDVRAWKISRAAHTSFAAGQAAQMSPVAPSTSKVAGSFISVIRRQHLAEISSLEKPGNFSNSKSNSVSYIALVTQGSSQSD</sequence>
<gene>
    <name evidence="1" type="ORF">NEOLI_004965</name>
</gene>
<accession>A0A1U7LIA1</accession>
<comment type="caution">
    <text evidence="1">The sequence shown here is derived from an EMBL/GenBank/DDBJ whole genome shotgun (WGS) entry which is preliminary data.</text>
</comment>
<evidence type="ECO:0000313" key="2">
    <source>
        <dbReference type="Proteomes" id="UP000186594"/>
    </source>
</evidence>
<keyword evidence="2" id="KW-1185">Reference proteome</keyword>
<proteinExistence type="predicted"/>
<dbReference type="AlphaFoldDB" id="A0A1U7LIA1"/>
<organism evidence="1 2">
    <name type="scientific">Neolecta irregularis (strain DAH-3)</name>
    <dbReference type="NCBI Taxonomy" id="1198029"/>
    <lineage>
        <taxon>Eukaryota</taxon>
        <taxon>Fungi</taxon>
        <taxon>Dikarya</taxon>
        <taxon>Ascomycota</taxon>
        <taxon>Taphrinomycotina</taxon>
        <taxon>Neolectales</taxon>
        <taxon>Neolectaceae</taxon>
        <taxon>Neolecta</taxon>
    </lineage>
</organism>
<dbReference type="EMBL" id="LXFE01003479">
    <property type="protein sequence ID" value="OLL22323.1"/>
    <property type="molecule type" value="Genomic_DNA"/>
</dbReference>
<reference evidence="1 2" key="1">
    <citation type="submission" date="2016-04" db="EMBL/GenBank/DDBJ databases">
        <title>Evolutionary innovation and constraint leading to complex multicellularity in the Ascomycota.</title>
        <authorList>
            <person name="Cisse O."/>
            <person name="Nguyen A."/>
            <person name="Hewitt D.A."/>
            <person name="Jedd G."/>
            <person name="Stajich J.E."/>
        </authorList>
    </citation>
    <scope>NUCLEOTIDE SEQUENCE [LARGE SCALE GENOMIC DNA]</scope>
    <source>
        <strain evidence="1 2">DAH-3</strain>
    </source>
</reference>
<name>A0A1U7LIA1_NEOID</name>
<dbReference type="Proteomes" id="UP000186594">
    <property type="component" value="Unassembled WGS sequence"/>
</dbReference>
<evidence type="ECO:0000313" key="1">
    <source>
        <dbReference type="EMBL" id="OLL22323.1"/>
    </source>
</evidence>